<dbReference type="SUPFAM" id="SSF118290">
    <property type="entry name" value="WRKY DNA-binding domain"/>
    <property type="match status" value="1"/>
</dbReference>
<feature type="domain" description="WRKY" evidence="6">
    <location>
        <begin position="123"/>
        <end position="179"/>
    </location>
</feature>
<keyword evidence="3" id="KW-0238">DNA-binding</keyword>
<organism evidence="7 8">
    <name type="scientific">Miscanthus lutarioriparius</name>
    <dbReference type="NCBI Taxonomy" id="422564"/>
    <lineage>
        <taxon>Eukaryota</taxon>
        <taxon>Viridiplantae</taxon>
        <taxon>Streptophyta</taxon>
        <taxon>Embryophyta</taxon>
        <taxon>Tracheophyta</taxon>
        <taxon>Spermatophyta</taxon>
        <taxon>Magnoliopsida</taxon>
        <taxon>Liliopsida</taxon>
        <taxon>Poales</taxon>
        <taxon>Poaceae</taxon>
        <taxon>PACMAD clade</taxon>
        <taxon>Panicoideae</taxon>
        <taxon>Andropogonodae</taxon>
        <taxon>Andropogoneae</taxon>
        <taxon>Saccharinae</taxon>
        <taxon>Miscanthus</taxon>
    </lineage>
</organism>
<keyword evidence="2" id="KW-0805">Transcription regulation</keyword>
<comment type="subcellular location">
    <subcellularLocation>
        <location evidence="1">Nucleus</location>
    </subcellularLocation>
</comment>
<dbReference type="Proteomes" id="UP000604825">
    <property type="component" value="Unassembled WGS sequence"/>
</dbReference>
<accession>A0A811QGF0</accession>
<evidence type="ECO:0000256" key="3">
    <source>
        <dbReference type="ARBA" id="ARBA00023125"/>
    </source>
</evidence>
<dbReference type="GO" id="GO:0005634">
    <property type="term" value="C:nucleus"/>
    <property type="evidence" value="ECO:0007669"/>
    <property type="project" value="UniProtKB-SubCell"/>
</dbReference>
<dbReference type="Pfam" id="PF03106">
    <property type="entry name" value="WRKY"/>
    <property type="match status" value="1"/>
</dbReference>
<evidence type="ECO:0000256" key="4">
    <source>
        <dbReference type="ARBA" id="ARBA00023163"/>
    </source>
</evidence>
<dbReference type="InterPro" id="IPR003657">
    <property type="entry name" value="WRKY_dom"/>
</dbReference>
<protein>
    <recommendedName>
        <fullName evidence="6">WRKY domain-containing protein</fullName>
    </recommendedName>
</protein>
<sequence>MNILESSNLGGYKEVINEVERQRALMMNLHDLVLPILDSHSGQAKLVQQLFEEVFSCSSKIISSLELGDSSEKQAILTKYKRKGGENNVENHILLEENKGRGNKRRKNAKHISSVVTQAPHFDGYQWRKYGQKWISKAKHSRSYYRCAYSKEQGCPSTKTVQQKESDGNGTVRLFDVDYYDQHICSSDGIVHPYVVEATHDSVPISSQNQSSSSMFVNTDAHGHRVQDESFESLFMVPDMPGHLTEFTDVEMASAFEITSMNSPLIPEDIWA</sequence>
<evidence type="ECO:0000313" key="7">
    <source>
        <dbReference type="EMBL" id="CAD6255101.1"/>
    </source>
</evidence>
<keyword evidence="4" id="KW-0804">Transcription</keyword>
<dbReference type="OrthoDB" id="747295at2759"/>
<dbReference type="GO" id="GO:0003700">
    <property type="term" value="F:DNA-binding transcription factor activity"/>
    <property type="evidence" value="ECO:0007669"/>
    <property type="project" value="InterPro"/>
</dbReference>
<evidence type="ECO:0000313" key="8">
    <source>
        <dbReference type="Proteomes" id="UP000604825"/>
    </source>
</evidence>
<dbReference type="EMBL" id="CAJGYO010000009">
    <property type="protein sequence ID" value="CAD6255101.1"/>
    <property type="molecule type" value="Genomic_DNA"/>
</dbReference>
<dbReference type="AlphaFoldDB" id="A0A811QGF0"/>
<dbReference type="GO" id="GO:0043565">
    <property type="term" value="F:sequence-specific DNA binding"/>
    <property type="evidence" value="ECO:0007669"/>
    <property type="project" value="InterPro"/>
</dbReference>
<name>A0A811QGF0_9POAL</name>
<dbReference type="SMART" id="SM00774">
    <property type="entry name" value="WRKY"/>
    <property type="match status" value="1"/>
</dbReference>
<evidence type="ECO:0000259" key="6">
    <source>
        <dbReference type="PROSITE" id="PS50811"/>
    </source>
</evidence>
<dbReference type="Gene3D" id="2.20.25.80">
    <property type="entry name" value="WRKY domain"/>
    <property type="match status" value="1"/>
</dbReference>
<evidence type="ECO:0000256" key="1">
    <source>
        <dbReference type="ARBA" id="ARBA00004123"/>
    </source>
</evidence>
<gene>
    <name evidence="7" type="ORF">NCGR_LOCUS38697</name>
</gene>
<keyword evidence="8" id="KW-1185">Reference proteome</keyword>
<dbReference type="InterPro" id="IPR044810">
    <property type="entry name" value="WRKY_plant"/>
</dbReference>
<keyword evidence="5" id="KW-0539">Nucleus</keyword>
<reference evidence="7" key="1">
    <citation type="submission" date="2020-10" db="EMBL/GenBank/DDBJ databases">
        <authorList>
            <person name="Han B."/>
            <person name="Lu T."/>
            <person name="Zhao Q."/>
            <person name="Huang X."/>
            <person name="Zhao Y."/>
        </authorList>
    </citation>
    <scope>NUCLEOTIDE SEQUENCE</scope>
</reference>
<evidence type="ECO:0000256" key="2">
    <source>
        <dbReference type="ARBA" id="ARBA00023015"/>
    </source>
</evidence>
<comment type="caution">
    <text evidence="7">The sequence shown here is derived from an EMBL/GenBank/DDBJ whole genome shotgun (WGS) entry which is preliminary data.</text>
</comment>
<dbReference type="PROSITE" id="PS50811">
    <property type="entry name" value="WRKY"/>
    <property type="match status" value="1"/>
</dbReference>
<dbReference type="PANTHER" id="PTHR31282">
    <property type="entry name" value="WRKY TRANSCRIPTION FACTOR 21-RELATED"/>
    <property type="match status" value="1"/>
</dbReference>
<proteinExistence type="predicted"/>
<dbReference type="InterPro" id="IPR036576">
    <property type="entry name" value="WRKY_dom_sf"/>
</dbReference>
<evidence type="ECO:0000256" key="5">
    <source>
        <dbReference type="ARBA" id="ARBA00023242"/>
    </source>
</evidence>